<reference evidence="1" key="1">
    <citation type="submission" date="2022-02" db="EMBL/GenBank/DDBJ databases">
        <authorList>
            <person name="King R."/>
        </authorList>
    </citation>
    <scope>NUCLEOTIDE SEQUENCE</scope>
</reference>
<dbReference type="InterPro" id="IPR036322">
    <property type="entry name" value="WD40_repeat_dom_sf"/>
</dbReference>
<protein>
    <submittedName>
        <fullName evidence="1">Uncharacterized protein</fullName>
    </submittedName>
</protein>
<dbReference type="GO" id="GO:0005737">
    <property type="term" value="C:cytoplasm"/>
    <property type="evidence" value="ECO:0007669"/>
    <property type="project" value="TreeGrafter"/>
</dbReference>
<gene>
    <name evidence="1" type="ORF">SPLIT_LOCUS8368</name>
</gene>
<dbReference type="AlphaFoldDB" id="A0A9P0I7P7"/>
<accession>A0A9P0I7P7</accession>
<name>A0A9P0I7P7_SPOLI</name>
<dbReference type="InterPro" id="IPR049916">
    <property type="entry name" value="WDR72-like"/>
</dbReference>
<dbReference type="InterPro" id="IPR015943">
    <property type="entry name" value="WD40/YVTN_repeat-like_dom_sf"/>
</dbReference>
<dbReference type="PANTHER" id="PTHR44099:SF4">
    <property type="entry name" value="RABCONNECTIN-3B, ISOFORM A"/>
    <property type="match status" value="1"/>
</dbReference>
<evidence type="ECO:0000313" key="2">
    <source>
        <dbReference type="Proteomes" id="UP001153321"/>
    </source>
</evidence>
<evidence type="ECO:0000313" key="1">
    <source>
        <dbReference type="EMBL" id="CAH1643012.1"/>
    </source>
</evidence>
<dbReference type="EMBL" id="LR824560">
    <property type="protein sequence ID" value="CAH1643012.1"/>
    <property type="molecule type" value="Genomic_DNA"/>
</dbReference>
<dbReference type="Gene3D" id="2.130.10.10">
    <property type="entry name" value="YVTN repeat-like/Quinoprotein amine dehydrogenase"/>
    <property type="match status" value="1"/>
</dbReference>
<sequence length="138" mass="15493">MDNNFIVSSSEAGEMCTWDLVDGKCRESVKLSQIHTNIQVWSLLGHENKQSEPIYENESKQIRCLNALSLNCCAYNQRTVLIVCAKYCQIYDAGDFSVLCSIQAPPGERWMSGDFLAPDRVLVCSTEGKGYLYKLPAK</sequence>
<keyword evidence="2" id="KW-1185">Reference proteome</keyword>
<proteinExistence type="predicted"/>
<dbReference type="Proteomes" id="UP001153321">
    <property type="component" value="Chromosome 29"/>
</dbReference>
<dbReference type="SUPFAM" id="SSF50978">
    <property type="entry name" value="WD40 repeat-like"/>
    <property type="match status" value="1"/>
</dbReference>
<dbReference type="PANTHER" id="PTHR44099">
    <property type="entry name" value="RABCONNECTIN-3B, ISOFORM A"/>
    <property type="match status" value="1"/>
</dbReference>
<organism evidence="1 2">
    <name type="scientific">Spodoptera littoralis</name>
    <name type="common">Egyptian cotton leafworm</name>
    <dbReference type="NCBI Taxonomy" id="7109"/>
    <lineage>
        <taxon>Eukaryota</taxon>
        <taxon>Metazoa</taxon>
        <taxon>Ecdysozoa</taxon>
        <taxon>Arthropoda</taxon>
        <taxon>Hexapoda</taxon>
        <taxon>Insecta</taxon>
        <taxon>Pterygota</taxon>
        <taxon>Neoptera</taxon>
        <taxon>Endopterygota</taxon>
        <taxon>Lepidoptera</taxon>
        <taxon>Glossata</taxon>
        <taxon>Ditrysia</taxon>
        <taxon>Noctuoidea</taxon>
        <taxon>Noctuidae</taxon>
        <taxon>Amphipyrinae</taxon>
        <taxon>Spodoptera</taxon>
    </lineage>
</organism>